<evidence type="ECO:0000313" key="2">
    <source>
        <dbReference type="EMBL" id="PDO11577.1"/>
    </source>
</evidence>
<organism evidence="2 3">
    <name type="scientific">Candidatus Reconcilbacillus cellulovorans</name>
    <dbReference type="NCBI Taxonomy" id="1906605"/>
    <lineage>
        <taxon>Bacteria</taxon>
        <taxon>Bacillati</taxon>
        <taxon>Bacillota</taxon>
        <taxon>Bacilli</taxon>
        <taxon>Bacillales</taxon>
        <taxon>Paenibacillaceae</taxon>
        <taxon>Candidatus Reconcilbacillus</taxon>
    </lineage>
</organism>
<dbReference type="EMBL" id="MOXJ01000001">
    <property type="protein sequence ID" value="PDO11577.1"/>
    <property type="molecule type" value="Genomic_DNA"/>
</dbReference>
<sequence length="161" mass="18296">MIDYAAIRSAIVRPLSVALGIPVIMGDQTGKMPPYPFVTYKMTSPYLAPAHGVEDVENVDGGIRRTQEKQVEVVFSFTVHSRDADDAYQRCYALIEYFDFTGRDTLRGAGITVVEITNAQNRDVFLTVEYERRVGCDVRFRVVARSEMDEQFIEKTEIERS</sequence>
<dbReference type="InterPro" id="IPR057087">
    <property type="entry name" value="Gp12-like"/>
</dbReference>
<name>A0A2A6E489_9BACL</name>
<feature type="domain" description="Phage neck terminator protein gp12-like" evidence="1">
    <location>
        <begin position="6"/>
        <end position="147"/>
    </location>
</feature>
<accession>A0A2A6E489</accession>
<dbReference type="Pfam" id="PF23961">
    <property type="entry name" value="Phage_tail_terminator_9"/>
    <property type="match status" value="1"/>
</dbReference>
<comment type="caution">
    <text evidence="2">The sequence shown here is derived from an EMBL/GenBank/DDBJ whole genome shotgun (WGS) entry which is preliminary data.</text>
</comment>
<evidence type="ECO:0000313" key="3">
    <source>
        <dbReference type="Proteomes" id="UP000243688"/>
    </source>
</evidence>
<proteinExistence type="predicted"/>
<dbReference type="Proteomes" id="UP000243688">
    <property type="component" value="Unassembled WGS sequence"/>
</dbReference>
<dbReference type="AlphaFoldDB" id="A0A2A6E489"/>
<reference evidence="2 3" key="1">
    <citation type="submission" date="2016-12" db="EMBL/GenBank/DDBJ databases">
        <title>Candidatus Reconcilibacillus cellulovorans genome.</title>
        <authorList>
            <person name="Kolinko S."/>
            <person name="Wu Y.-W."/>
            <person name="Tachea F."/>
            <person name="Denzel E."/>
            <person name="Hiras J."/>
            <person name="Baecker N."/>
            <person name="Chan L.J."/>
            <person name="Eichorst S.A."/>
            <person name="Frey D."/>
            <person name="Adams P.D."/>
            <person name="Pray T."/>
            <person name="Tanjore D."/>
            <person name="Petzold C.J."/>
            <person name="Gladden J.M."/>
            <person name="Simmons B.A."/>
            <person name="Singer S.W."/>
        </authorList>
    </citation>
    <scope>NUCLEOTIDE SEQUENCE [LARGE SCALE GENOMIC DNA]</scope>
    <source>
        <strain evidence="2">JTherm</strain>
    </source>
</reference>
<protein>
    <recommendedName>
        <fullName evidence="1">Phage neck terminator protein gp12-like domain-containing protein</fullName>
    </recommendedName>
</protein>
<gene>
    <name evidence="2" type="ORF">BLM47_00095</name>
</gene>
<dbReference type="NCBIfam" id="NF047498">
    <property type="entry name" value="LIC_12616_fam"/>
    <property type="match status" value="1"/>
</dbReference>
<evidence type="ECO:0000259" key="1">
    <source>
        <dbReference type="Pfam" id="PF23961"/>
    </source>
</evidence>